<reference evidence="4 6" key="1">
    <citation type="submission" date="2018-04" db="EMBL/GenBank/DDBJ databases">
        <authorList>
            <person name="Van Tyne D."/>
        </authorList>
    </citation>
    <scope>NUCLEOTIDE SEQUENCE [LARGE SCALE GENOMIC DNA]</scope>
    <source>
        <strain evidence="4 6">B2535</strain>
    </source>
</reference>
<keyword evidence="2" id="KW-0812">Transmembrane</keyword>
<gene>
    <name evidence="4" type="ORF">DAI13_10545</name>
    <name evidence="5" type="ORF">EU507_03655</name>
</gene>
<evidence type="ECO:0000259" key="3">
    <source>
        <dbReference type="Pfam" id="PF20155"/>
    </source>
</evidence>
<feature type="domain" description="Tape measure protein N-terminal" evidence="3">
    <location>
        <begin position="220"/>
        <end position="393"/>
    </location>
</feature>
<evidence type="ECO:0000256" key="1">
    <source>
        <dbReference type="SAM" id="Coils"/>
    </source>
</evidence>
<name>A0A855U572_ENTFL</name>
<reference evidence="5 7" key="2">
    <citation type="submission" date="2019-02" db="EMBL/GenBank/DDBJ databases">
        <title>From farm to fork: dissemination of Tn554::fexA-optrA in linezolid-resistant Enterococcus faecalis clones from chicken feces and meat in Tunisia.</title>
        <authorList>
            <person name="Tedim A.P."/>
            <person name="Elghaieb H."/>
            <person name="Abbassi M.S."/>
            <person name="Novais C."/>
            <person name="Hassen A."/>
            <person name="Peixe L."/>
            <person name="Freitas A.R."/>
        </authorList>
    </citation>
    <scope>NUCLEOTIDE SEQUENCE [LARGE SCALE GENOMIC DNA]</scope>
    <source>
        <strain evidence="5 7">728T</strain>
    </source>
</reference>
<dbReference type="Pfam" id="PF20155">
    <property type="entry name" value="TMP_3"/>
    <property type="match status" value="1"/>
</dbReference>
<dbReference type="EMBL" id="PZZH01000001">
    <property type="protein sequence ID" value="PTN78164.1"/>
    <property type="molecule type" value="Genomic_DNA"/>
</dbReference>
<feature type="transmembrane region" description="Helical" evidence="2">
    <location>
        <begin position="682"/>
        <end position="702"/>
    </location>
</feature>
<accession>A0A855U572</accession>
<dbReference type="Proteomes" id="UP000244140">
    <property type="component" value="Unassembled WGS sequence"/>
</dbReference>
<feature type="transmembrane region" description="Helical" evidence="2">
    <location>
        <begin position="619"/>
        <end position="638"/>
    </location>
</feature>
<dbReference type="Gene3D" id="1.10.287.1490">
    <property type="match status" value="1"/>
</dbReference>
<dbReference type="Proteomes" id="UP000292223">
    <property type="component" value="Unassembled WGS sequence"/>
</dbReference>
<keyword evidence="1" id="KW-0175">Coiled coil</keyword>
<feature type="coiled-coil region" evidence="1">
    <location>
        <begin position="7"/>
        <end position="133"/>
    </location>
</feature>
<protein>
    <submittedName>
        <fullName evidence="4">Phage tail protein</fullName>
    </submittedName>
</protein>
<evidence type="ECO:0000313" key="6">
    <source>
        <dbReference type="Proteomes" id="UP000244140"/>
    </source>
</evidence>
<dbReference type="NCBIfam" id="TIGR02675">
    <property type="entry name" value="tape_meas_nterm"/>
    <property type="match status" value="1"/>
</dbReference>
<keyword evidence="2" id="KW-1133">Transmembrane helix</keyword>
<comment type="caution">
    <text evidence="4">The sequence shown here is derived from an EMBL/GenBank/DDBJ whole genome shotgun (WGS) entry which is preliminary data.</text>
</comment>
<evidence type="ECO:0000256" key="2">
    <source>
        <dbReference type="SAM" id="Phobius"/>
    </source>
</evidence>
<evidence type="ECO:0000313" key="5">
    <source>
        <dbReference type="EMBL" id="RYU34573.1"/>
    </source>
</evidence>
<feature type="transmembrane region" description="Helical" evidence="2">
    <location>
        <begin position="749"/>
        <end position="771"/>
    </location>
</feature>
<sequence length="1720" mass="186374">MAVENISIRIKDNIKDIEKELDSLDRRIAKLKGQRPAIEWNTTKLKKAKEEIKNINVDIKKLQAQKATIKADVNTKDAKEKISTLNQQIKQLQSRKANLQIVTTQLQGSEAQLRKLDNEISRLNNRKAMLQIDSRGLGETGEESRKLQNSLRSMSERTYKINVSSNLDKLSGLANNASNKILGAFNPLTSKLNQMLGVGLAVKAVDKATSMITNSIDGSISRLDTLNNFEKVMSNMNISADQADIAKSKLVKGLNGLPTTLDDAVASVQRFTANNKDVQKSADIFLALNNAILAGGMSREIQSSALEQISQSYSKGKPDMIEWRSLLTAMPAQVDQIGKSFGLTSDQLGEALRNGNISMDQFMDRIVEMNKNGAEGFKSFEEQARNSVGGVRTGMSIMNSAITRGVTSIIDTFDKMAKDKGLGGIAGVFGKIGAAFEDNLKKIGAFAEEHSDDIFRFFDKVVKFLSTIDYASFFEGLGKGIKGVKDDAVGLFNLLKPIFEFLGKGDTLKGLGAFIPRLFEFGVALKFIAISAKGLSILSKVFGVFGKIKLPKFGKGGGASEIVKPLESLKSIGTGFLKNAGNLALLFGAIKVLEEGAEAMKQLDEKIPNDFTGLAKKTASMSLAISAIGGLAFIASKLNFTDNLKGIASIALISVDLMIASEAMNQLNEKVPNNIGIVAKKLGSLSIAIGAMAGLVVIAGAFSSANPMMAISGLASVALLSLELMIASEALSQLNEKVPSDIATIAKKVANIGIAIGAMGLLVGVIGGLSIATFPAAIAGLAAVALLAGELMLVSESINQLNKKVPEDITSVKNKLESLEEVLSYMAKSSIGKISSLFKGIIGTFTASTYVQVIDGLIEVSNGLKRLASASEDINSAKLVNNIYDINKAVEVIGGKDNIFEKLGSLMKGKVDTAIFDEMENILNKMISLSNKMKTLQENKFSISDITSKVTVIKDILEKLDPADWDIAKSGVVSSKIIDQADTTIFWLNKLSKKLAALSESKLETGSVQNVLQNIKGALRMLTNESWSDFIGGVVPKDFIDMTGQSVDGLNSINKKLSKLSETSFDLGKTQTMIANLKSSLRMLQIKSWGDFDGGIVERGTLDKLDTAVYWLSSIAKKFGTLSNFEFDGGKLQGIIANIKGALRLLQADSWTDFNEGIVGKRLLDQLDTSIYWLNKVGSKLNELSNLPLETGKAQSVIQNIKGSIRMLRIDSWSDFNDGFVDREMLSGLDVAVLWVTKVANRLTGLSGINIETDKINSTIASTKGALRMFQASSWRDYNEGIVKADFIKALDLVLINFIQLANRVNGLASITLENDKVHSTITAVKGVINRLTIDTFPDSNTMIGEDVIDKIDTTVYRLITLANRINQIPQLTLGVDELSNNIKSIKYVATEMAISKWQGISEGVISSETLGMIVSSVSKLGTISNKLSVLNALPFDWTSVLNNVNRMKSIIELMNTFPSAKGLDSIPELVESFKNLLITLQGLESKFEPIGKSYGQQVINGFKNADVPSKIKKVIDDLITNLRNKDTEFNNVGKGFGDSLKSGFTNALQGLDSNIDSYVTSINNKISSIQTNLNSLTAPSLTVDVTENVKTRRVTRANGGIIPQYRANGGSIMKHIFKSKGTDRVPAMLTAGEYVQRKKAVDHFGIDFMERINNLDLSGALASITNRFGNSQPVSNVMNRYYNTTKNTRNNNNTINQNISMTGNPNFANLRANRFLRGV</sequence>
<proteinExistence type="predicted"/>
<dbReference type="InterPro" id="IPR013491">
    <property type="entry name" value="Tape_meas_N"/>
</dbReference>
<dbReference type="EMBL" id="SEWT01000002">
    <property type="protein sequence ID" value="RYU34573.1"/>
    <property type="molecule type" value="Genomic_DNA"/>
</dbReference>
<keyword evidence="2" id="KW-0472">Membrane</keyword>
<dbReference type="RefSeq" id="WP_002399571.1">
    <property type="nucleotide sequence ID" value="NZ_BLPM01000001.1"/>
</dbReference>
<organism evidence="4 6">
    <name type="scientific">Enterococcus faecalis</name>
    <name type="common">Streptococcus faecalis</name>
    <dbReference type="NCBI Taxonomy" id="1351"/>
    <lineage>
        <taxon>Bacteria</taxon>
        <taxon>Bacillati</taxon>
        <taxon>Bacillota</taxon>
        <taxon>Bacilli</taxon>
        <taxon>Lactobacillales</taxon>
        <taxon>Enterococcaceae</taxon>
        <taxon>Enterococcus</taxon>
    </lineage>
</organism>
<evidence type="ECO:0000313" key="7">
    <source>
        <dbReference type="Proteomes" id="UP000292223"/>
    </source>
</evidence>
<feature type="transmembrane region" description="Helical" evidence="2">
    <location>
        <begin position="708"/>
        <end position="728"/>
    </location>
</feature>
<evidence type="ECO:0000313" key="4">
    <source>
        <dbReference type="EMBL" id="PTN78164.1"/>
    </source>
</evidence>